<protein>
    <submittedName>
        <fullName evidence="9">Zinc finger protein</fullName>
    </submittedName>
</protein>
<evidence type="ECO:0000313" key="9">
    <source>
        <dbReference type="EMBL" id="KAA8495918.1"/>
    </source>
</evidence>
<dbReference type="PANTHER" id="PTHR16515:SF49">
    <property type="entry name" value="GASTRULA ZINC FINGER PROTEIN XLCGF49.1-LIKE-RELATED"/>
    <property type="match status" value="1"/>
</dbReference>
<evidence type="ECO:0000256" key="1">
    <source>
        <dbReference type="ARBA" id="ARBA00004123"/>
    </source>
</evidence>
<dbReference type="OrthoDB" id="5693at2759"/>
<keyword evidence="10" id="KW-1185">Reference proteome</keyword>
<evidence type="ECO:0000256" key="6">
    <source>
        <dbReference type="ARBA" id="ARBA00023242"/>
    </source>
</evidence>
<comment type="caution">
    <text evidence="9">The sequence shown here is derived from an EMBL/GenBank/DDBJ whole genome shotgun (WGS) entry which is preliminary data.</text>
</comment>
<evidence type="ECO:0000256" key="7">
    <source>
        <dbReference type="PROSITE-ProRule" id="PRU00042"/>
    </source>
</evidence>
<keyword evidence="6" id="KW-0539">Nucleus</keyword>
<name>A0A5J4YXR6_PORPP</name>
<sequence length="444" mass="49811">MSSLGSVLRILMEQDDVNAWLVRWSRQDEEGTRNGCVTSSMSSVTSGEYSDASDFDIDVRGGYGELTAQELRCIPFVPLQKDMEHAVVMDVDIHHLNEKTLMTLIPMFEESRFTFGVMYTNACFNPLPDGVIKLPCHRFAAFRTRFGISYIDVGLCSDGSVIFALMRVWQNHRVKLEMFHTPRLEANPIILSSAVLERTGLCKPTCPGQRAVCSCWRPEETRASDGELAGAYPWSSFMPNFIQYSSGALLGDLNNCHLGVFLGNGMKVFEAHVPAPAQSCMGKQYNDIHKLQFLFFDRLTTASSVRRSVPLGIGRGEEEDGQAAKKKRANDGRAVGFAELDYGGELGGEGEPSMRCARCQKGFRRRGDLRRHVKTVHEGLKSYECEVNQCGKKFAQIVHLQTHVRVIHEKRRDFACDLCHRTFAVKSNFTKHLRSLHGIERGVS</sequence>
<dbReference type="SMART" id="SM00355">
    <property type="entry name" value="ZnF_C2H2"/>
    <property type="match status" value="3"/>
</dbReference>
<evidence type="ECO:0000256" key="3">
    <source>
        <dbReference type="ARBA" id="ARBA00022737"/>
    </source>
</evidence>
<organism evidence="9 10">
    <name type="scientific">Porphyridium purpureum</name>
    <name type="common">Red alga</name>
    <name type="synonym">Porphyridium cruentum</name>
    <dbReference type="NCBI Taxonomy" id="35688"/>
    <lineage>
        <taxon>Eukaryota</taxon>
        <taxon>Rhodophyta</taxon>
        <taxon>Bangiophyceae</taxon>
        <taxon>Porphyridiales</taxon>
        <taxon>Porphyridiaceae</taxon>
        <taxon>Porphyridium</taxon>
    </lineage>
</organism>
<evidence type="ECO:0000256" key="4">
    <source>
        <dbReference type="ARBA" id="ARBA00022771"/>
    </source>
</evidence>
<dbReference type="PROSITE" id="PS00028">
    <property type="entry name" value="ZINC_FINGER_C2H2_1"/>
    <property type="match status" value="3"/>
</dbReference>
<dbReference type="SUPFAM" id="SSF57667">
    <property type="entry name" value="beta-beta-alpha zinc fingers"/>
    <property type="match status" value="2"/>
</dbReference>
<dbReference type="Proteomes" id="UP000324585">
    <property type="component" value="Unassembled WGS sequence"/>
</dbReference>
<dbReference type="GO" id="GO:0005634">
    <property type="term" value="C:nucleus"/>
    <property type="evidence" value="ECO:0007669"/>
    <property type="project" value="UniProtKB-SubCell"/>
</dbReference>
<dbReference type="GO" id="GO:0008270">
    <property type="term" value="F:zinc ion binding"/>
    <property type="evidence" value="ECO:0007669"/>
    <property type="project" value="UniProtKB-KW"/>
</dbReference>
<feature type="domain" description="C2H2-type" evidence="8">
    <location>
        <begin position="383"/>
        <end position="413"/>
    </location>
</feature>
<dbReference type="PANTHER" id="PTHR16515">
    <property type="entry name" value="PR DOMAIN ZINC FINGER PROTEIN"/>
    <property type="match status" value="1"/>
</dbReference>
<keyword evidence="4 7" id="KW-0863">Zinc-finger</keyword>
<keyword evidence="2" id="KW-0479">Metal-binding</keyword>
<dbReference type="InterPro" id="IPR036236">
    <property type="entry name" value="Znf_C2H2_sf"/>
</dbReference>
<evidence type="ECO:0000256" key="2">
    <source>
        <dbReference type="ARBA" id="ARBA00022723"/>
    </source>
</evidence>
<dbReference type="PROSITE" id="PS50157">
    <property type="entry name" value="ZINC_FINGER_C2H2_2"/>
    <property type="match status" value="3"/>
</dbReference>
<dbReference type="GO" id="GO:0010468">
    <property type="term" value="P:regulation of gene expression"/>
    <property type="evidence" value="ECO:0007669"/>
    <property type="project" value="TreeGrafter"/>
</dbReference>
<keyword evidence="3" id="KW-0677">Repeat</keyword>
<proteinExistence type="predicted"/>
<comment type="subcellular location">
    <subcellularLocation>
        <location evidence="1">Nucleus</location>
    </subcellularLocation>
</comment>
<dbReference type="Pfam" id="PF00096">
    <property type="entry name" value="zf-C2H2"/>
    <property type="match status" value="3"/>
</dbReference>
<dbReference type="InterPro" id="IPR050331">
    <property type="entry name" value="Zinc_finger"/>
</dbReference>
<dbReference type="InterPro" id="IPR013087">
    <property type="entry name" value="Znf_C2H2_type"/>
</dbReference>
<accession>A0A5J4YXR6</accession>
<dbReference type="EMBL" id="VRMN01000003">
    <property type="protein sequence ID" value="KAA8495918.1"/>
    <property type="molecule type" value="Genomic_DNA"/>
</dbReference>
<feature type="domain" description="C2H2-type" evidence="8">
    <location>
        <begin position="414"/>
        <end position="442"/>
    </location>
</feature>
<feature type="domain" description="C2H2-type" evidence="8">
    <location>
        <begin position="354"/>
        <end position="382"/>
    </location>
</feature>
<gene>
    <name evidence="9" type="ORF">FVE85_2073</name>
</gene>
<evidence type="ECO:0000313" key="10">
    <source>
        <dbReference type="Proteomes" id="UP000324585"/>
    </source>
</evidence>
<evidence type="ECO:0000259" key="8">
    <source>
        <dbReference type="PROSITE" id="PS50157"/>
    </source>
</evidence>
<keyword evidence="5" id="KW-0862">Zinc</keyword>
<reference evidence="10" key="1">
    <citation type="journal article" date="2019" name="Nat. Commun.">
        <title>Expansion of phycobilisome linker gene families in mesophilic red algae.</title>
        <authorList>
            <person name="Lee J."/>
            <person name="Kim D."/>
            <person name="Bhattacharya D."/>
            <person name="Yoon H.S."/>
        </authorList>
    </citation>
    <scope>NUCLEOTIDE SEQUENCE [LARGE SCALE GENOMIC DNA]</scope>
    <source>
        <strain evidence="10">CCMP 1328</strain>
    </source>
</reference>
<dbReference type="Gene3D" id="3.30.160.60">
    <property type="entry name" value="Classic Zinc Finger"/>
    <property type="match status" value="3"/>
</dbReference>
<dbReference type="AlphaFoldDB" id="A0A5J4YXR6"/>
<evidence type="ECO:0000256" key="5">
    <source>
        <dbReference type="ARBA" id="ARBA00022833"/>
    </source>
</evidence>